<organism evidence="1 2">
    <name type="scientific">Pisolithus microcarpus 441</name>
    <dbReference type="NCBI Taxonomy" id="765257"/>
    <lineage>
        <taxon>Eukaryota</taxon>
        <taxon>Fungi</taxon>
        <taxon>Dikarya</taxon>
        <taxon>Basidiomycota</taxon>
        <taxon>Agaricomycotina</taxon>
        <taxon>Agaricomycetes</taxon>
        <taxon>Agaricomycetidae</taxon>
        <taxon>Boletales</taxon>
        <taxon>Sclerodermatineae</taxon>
        <taxon>Pisolithaceae</taxon>
        <taxon>Pisolithus</taxon>
    </lineage>
</organism>
<name>A0A0C9YUL5_9AGAM</name>
<sequence length="240" mass="27798">MTVTEFEEREESVPLTKHYHLSHSFHNAVSLPAFLNDHSGDPAIKDFIPNLKDHLLARLRKLEYDGDKRIFTSDERHSVQFVNLNHVSMPKQLQVNFTTYDIRCDKHTLRSGRGDTIMMYSREQGTDAHPFWYAQLIRAWVFRVYYEGVEHDMDVVWVRWLGVEPGYQWGIGKARLPKVGFIPDSESGAFGFVDPALVIRACHLIPVFTEGRTDSLLRRGPSLARPNDEVDDWASYYVNM</sequence>
<accession>A0A0C9YUL5</accession>
<proteinExistence type="predicted"/>
<dbReference type="Proteomes" id="UP000054018">
    <property type="component" value="Unassembled WGS sequence"/>
</dbReference>
<dbReference type="STRING" id="765257.A0A0C9YUL5"/>
<reference evidence="1 2" key="1">
    <citation type="submission" date="2014-04" db="EMBL/GenBank/DDBJ databases">
        <authorList>
            <consortium name="DOE Joint Genome Institute"/>
            <person name="Kuo A."/>
            <person name="Kohler A."/>
            <person name="Costa M.D."/>
            <person name="Nagy L.G."/>
            <person name="Floudas D."/>
            <person name="Copeland A."/>
            <person name="Barry K.W."/>
            <person name="Cichocki N."/>
            <person name="Veneault-Fourrey C."/>
            <person name="LaButti K."/>
            <person name="Lindquist E.A."/>
            <person name="Lipzen A."/>
            <person name="Lundell T."/>
            <person name="Morin E."/>
            <person name="Murat C."/>
            <person name="Sun H."/>
            <person name="Tunlid A."/>
            <person name="Henrissat B."/>
            <person name="Grigoriev I.V."/>
            <person name="Hibbett D.S."/>
            <person name="Martin F."/>
            <person name="Nordberg H.P."/>
            <person name="Cantor M.N."/>
            <person name="Hua S.X."/>
        </authorList>
    </citation>
    <scope>NUCLEOTIDE SEQUENCE [LARGE SCALE GENOMIC DNA]</scope>
    <source>
        <strain evidence="1 2">441</strain>
    </source>
</reference>
<gene>
    <name evidence="1" type="ORF">PISMIDRAFT_651374</name>
</gene>
<keyword evidence="2" id="KW-1185">Reference proteome</keyword>
<dbReference type="HOGENOM" id="CLU_002498_9_1_1"/>
<dbReference type="AlphaFoldDB" id="A0A0C9YUL5"/>
<evidence type="ECO:0000313" key="2">
    <source>
        <dbReference type="Proteomes" id="UP000054018"/>
    </source>
</evidence>
<dbReference type="OrthoDB" id="3267098at2759"/>
<protein>
    <submittedName>
        <fullName evidence="1">Uncharacterized protein</fullName>
    </submittedName>
</protein>
<evidence type="ECO:0000313" key="1">
    <source>
        <dbReference type="EMBL" id="KIK11503.1"/>
    </source>
</evidence>
<reference evidence="2" key="2">
    <citation type="submission" date="2015-01" db="EMBL/GenBank/DDBJ databases">
        <title>Evolutionary Origins and Diversification of the Mycorrhizal Mutualists.</title>
        <authorList>
            <consortium name="DOE Joint Genome Institute"/>
            <consortium name="Mycorrhizal Genomics Consortium"/>
            <person name="Kohler A."/>
            <person name="Kuo A."/>
            <person name="Nagy L.G."/>
            <person name="Floudas D."/>
            <person name="Copeland A."/>
            <person name="Barry K.W."/>
            <person name="Cichocki N."/>
            <person name="Veneault-Fourrey C."/>
            <person name="LaButti K."/>
            <person name="Lindquist E.A."/>
            <person name="Lipzen A."/>
            <person name="Lundell T."/>
            <person name="Morin E."/>
            <person name="Murat C."/>
            <person name="Riley R."/>
            <person name="Ohm R."/>
            <person name="Sun H."/>
            <person name="Tunlid A."/>
            <person name="Henrissat B."/>
            <person name="Grigoriev I.V."/>
            <person name="Hibbett D.S."/>
            <person name="Martin F."/>
        </authorList>
    </citation>
    <scope>NUCLEOTIDE SEQUENCE [LARGE SCALE GENOMIC DNA]</scope>
    <source>
        <strain evidence="2">441</strain>
    </source>
</reference>
<dbReference type="EMBL" id="KN834202">
    <property type="protein sequence ID" value="KIK11503.1"/>
    <property type="molecule type" value="Genomic_DNA"/>
</dbReference>